<dbReference type="eggNOG" id="COG1225">
    <property type="taxonomic scope" value="Bacteria"/>
</dbReference>
<sequence>MIKQSLIMLLFLGLFTACQSEAPKTTATDEAEKTAQTAEATEEKTEATPIKRYALGDAVADFKLKNVDGKMVSMADYPEAKGFVVIFTCNHCPFSIAYEDRIIALDKKYKELGYPVIAINPNDPEVNADDSYPKMQERAKEKGFSFPYLFDEAQNVFPLFGATKTPHCFLLNKEGDALKLVYKGAFDDSKEVEEVSKTFLADALEALLKNEAPSPNSTLAFGCSIKTNDESKIAE</sequence>
<feature type="signal peptide" evidence="2">
    <location>
        <begin position="1"/>
        <end position="19"/>
    </location>
</feature>
<feature type="compositionally biased region" description="Low complexity" evidence="1">
    <location>
        <begin position="25"/>
        <end position="39"/>
    </location>
</feature>
<dbReference type="PANTHER" id="PTHR43640">
    <property type="entry name" value="OS07G0260300 PROTEIN"/>
    <property type="match status" value="1"/>
</dbReference>
<dbReference type="GO" id="GO:0016491">
    <property type="term" value="F:oxidoreductase activity"/>
    <property type="evidence" value="ECO:0007669"/>
    <property type="project" value="InterPro"/>
</dbReference>
<dbReference type="InterPro" id="IPR013766">
    <property type="entry name" value="Thioredoxin_domain"/>
</dbReference>
<dbReference type="Gene3D" id="3.40.30.10">
    <property type="entry name" value="Glutaredoxin"/>
    <property type="match status" value="1"/>
</dbReference>
<dbReference type="STRING" id="984262.SGRA_0516"/>
<dbReference type="Proteomes" id="UP000007519">
    <property type="component" value="Chromosome"/>
</dbReference>
<dbReference type="RefSeq" id="WP_014373500.1">
    <property type="nucleotide sequence ID" value="NC_016940.1"/>
</dbReference>
<evidence type="ECO:0000256" key="2">
    <source>
        <dbReference type="SAM" id="SignalP"/>
    </source>
</evidence>
<dbReference type="EMBL" id="CP002831">
    <property type="protein sequence ID" value="AFC23255.1"/>
    <property type="molecule type" value="Genomic_DNA"/>
</dbReference>
<protein>
    <submittedName>
        <fullName evidence="4">Alkyl hydroperoxide reductase/ thiol specific antioxidant/ mal allergen</fullName>
    </submittedName>
</protein>
<evidence type="ECO:0000313" key="5">
    <source>
        <dbReference type="Proteomes" id="UP000007519"/>
    </source>
</evidence>
<evidence type="ECO:0000256" key="1">
    <source>
        <dbReference type="SAM" id="MobiDB-lite"/>
    </source>
</evidence>
<name>H6L9S7_SAPGL</name>
<evidence type="ECO:0000313" key="4">
    <source>
        <dbReference type="EMBL" id="AFC23255.1"/>
    </source>
</evidence>
<evidence type="ECO:0000259" key="3">
    <source>
        <dbReference type="PROSITE" id="PS51352"/>
    </source>
</evidence>
<gene>
    <name evidence="4" type="ordered locus">SGRA_0516</name>
</gene>
<dbReference type="InterPro" id="IPR000866">
    <property type="entry name" value="AhpC/TSA"/>
</dbReference>
<feature type="region of interest" description="Disordered" evidence="1">
    <location>
        <begin position="25"/>
        <end position="46"/>
    </location>
</feature>
<dbReference type="CDD" id="cd02969">
    <property type="entry name" value="PRX_like1"/>
    <property type="match status" value="1"/>
</dbReference>
<dbReference type="KEGG" id="sgn:SGRA_0516"/>
<dbReference type="PANTHER" id="PTHR43640:SF1">
    <property type="entry name" value="THIOREDOXIN-DEPENDENT PEROXIREDOXIN"/>
    <property type="match status" value="1"/>
</dbReference>
<feature type="chain" id="PRO_5003604113" evidence="2">
    <location>
        <begin position="20"/>
        <end position="235"/>
    </location>
</feature>
<organism evidence="4 5">
    <name type="scientific">Saprospira grandis (strain Lewin)</name>
    <dbReference type="NCBI Taxonomy" id="984262"/>
    <lineage>
        <taxon>Bacteria</taxon>
        <taxon>Pseudomonadati</taxon>
        <taxon>Bacteroidota</taxon>
        <taxon>Saprospiria</taxon>
        <taxon>Saprospirales</taxon>
        <taxon>Saprospiraceae</taxon>
        <taxon>Saprospira</taxon>
    </lineage>
</organism>
<dbReference type="InterPro" id="IPR047262">
    <property type="entry name" value="PRX-like1"/>
</dbReference>
<dbReference type="AlphaFoldDB" id="H6L9S7"/>
<reference evidence="4 5" key="1">
    <citation type="journal article" date="2012" name="Stand. Genomic Sci.">
        <title>Complete genome sequencing and analysis of Saprospira grandis str. Lewin, a predatory marine bacterium.</title>
        <authorList>
            <person name="Saw J.H."/>
            <person name="Yuryev A."/>
            <person name="Kanbe M."/>
            <person name="Hou S."/>
            <person name="Young A.G."/>
            <person name="Aizawa S."/>
            <person name="Alam M."/>
        </authorList>
    </citation>
    <scope>NUCLEOTIDE SEQUENCE [LARGE SCALE GENOMIC DNA]</scope>
    <source>
        <strain evidence="4 5">Lewin</strain>
    </source>
</reference>
<dbReference type="InterPro" id="IPR036249">
    <property type="entry name" value="Thioredoxin-like_sf"/>
</dbReference>
<dbReference type="PROSITE" id="PS51257">
    <property type="entry name" value="PROKAR_LIPOPROTEIN"/>
    <property type="match status" value="1"/>
</dbReference>
<dbReference type="PROSITE" id="PS51352">
    <property type="entry name" value="THIOREDOXIN_2"/>
    <property type="match status" value="1"/>
</dbReference>
<keyword evidence="5" id="KW-1185">Reference proteome</keyword>
<feature type="domain" description="Thioredoxin" evidence="3">
    <location>
        <begin position="53"/>
        <end position="201"/>
    </location>
</feature>
<keyword evidence="2" id="KW-0732">Signal</keyword>
<proteinExistence type="predicted"/>
<dbReference type="Pfam" id="PF00578">
    <property type="entry name" value="AhpC-TSA"/>
    <property type="match status" value="1"/>
</dbReference>
<dbReference type="SUPFAM" id="SSF52833">
    <property type="entry name" value="Thioredoxin-like"/>
    <property type="match status" value="1"/>
</dbReference>
<dbReference type="GO" id="GO:0016209">
    <property type="term" value="F:antioxidant activity"/>
    <property type="evidence" value="ECO:0007669"/>
    <property type="project" value="InterPro"/>
</dbReference>
<accession>H6L9S7</accession>
<dbReference type="OrthoDB" id="9809746at2"/>
<dbReference type="HOGENOM" id="CLU_076204_2_1_10"/>